<dbReference type="InterPro" id="IPR039425">
    <property type="entry name" value="RNA_pol_sigma-70-like"/>
</dbReference>
<protein>
    <submittedName>
        <fullName evidence="7">RNA polymerase subunit sigma-24</fullName>
    </submittedName>
</protein>
<keyword evidence="4" id="KW-0804">Transcription</keyword>
<organism evidence="7 8">
    <name type="scientific">Agaribacter marinus</name>
    <dbReference type="NCBI Taxonomy" id="1431249"/>
    <lineage>
        <taxon>Bacteria</taxon>
        <taxon>Pseudomonadati</taxon>
        <taxon>Pseudomonadota</taxon>
        <taxon>Gammaproteobacteria</taxon>
        <taxon>Alteromonadales</taxon>
        <taxon>Alteromonadaceae</taxon>
        <taxon>Agaribacter</taxon>
    </lineage>
</organism>
<reference evidence="7" key="1">
    <citation type="journal article" date="2014" name="Int. J. Syst. Evol. Microbiol.">
        <title>Complete genome sequence of Corynebacterium casei LMG S-19264T (=DSM 44701T), isolated from a smear-ripened cheese.</title>
        <authorList>
            <consortium name="US DOE Joint Genome Institute (JGI-PGF)"/>
            <person name="Walter F."/>
            <person name="Albersmeier A."/>
            <person name="Kalinowski J."/>
            <person name="Ruckert C."/>
        </authorList>
    </citation>
    <scope>NUCLEOTIDE SEQUENCE</scope>
    <source>
        <strain evidence="7">NBRC 110023</strain>
    </source>
</reference>
<dbReference type="InterPro" id="IPR013324">
    <property type="entry name" value="RNA_pol_sigma_r3/r4-like"/>
</dbReference>
<dbReference type="EMBL" id="BSOT01000006">
    <property type="protein sequence ID" value="GLR71784.1"/>
    <property type="molecule type" value="Genomic_DNA"/>
</dbReference>
<dbReference type="NCBIfam" id="TIGR02937">
    <property type="entry name" value="sigma70-ECF"/>
    <property type="match status" value="1"/>
</dbReference>
<name>A0AA37T0Q2_9ALTE</name>
<accession>A0AA37T0Q2</accession>
<dbReference type="SUPFAM" id="SSF88946">
    <property type="entry name" value="Sigma2 domain of RNA polymerase sigma factors"/>
    <property type="match status" value="1"/>
</dbReference>
<keyword evidence="3" id="KW-0731">Sigma factor</keyword>
<dbReference type="RefSeq" id="WP_284218120.1">
    <property type="nucleotide sequence ID" value="NZ_BSOT01000006.1"/>
</dbReference>
<evidence type="ECO:0000313" key="8">
    <source>
        <dbReference type="Proteomes" id="UP001156601"/>
    </source>
</evidence>
<dbReference type="InterPro" id="IPR036388">
    <property type="entry name" value="WH-like_DNA-bd_sf"/>
</dbReference>
<evidence type="ECO:0000259" key="5">
    <source>
        <dbReference type="Pfam" id="PF04542"/>
    </source>
</evidence>
<dbReference type="PANTHER" id="PTHR43133:SF46">
    <property type="entry name" value="RNA POLYMERASE SIGMA-70 FACTOR ECF SUBFAMILY"/>
    <property type="match status" value="1"/>
</dbReference>
<dbReference type="GO" id="GO:0006352">
    <property type="term" value="P:DNA-templated transcription initiation"/>
    <property type="evidence" value="ECO:0007669"/>
    <property type="project" value="InterPro"/>
</dbReference>
<feature type="domain" description="RNA polymerase sigma-70 region 2" evidence="5">
    <location>
        <begin position="36"/>
        <end position="102"/>
    </location>
</feature>
<evidence type="ECO:0000256" key="2">
    <source>
        <dbReference type="ARBA" id="ARBA00023015"/>
    </source>
</evidence>
<proteinExistence type="inferred from homology"/>
<dbReference type="AlphaFoldDB" id="A0AA37T0Q2"/>
<dbReference type="PANTHER" id="PTHR43133">
    <property type="entry name" value="RNA POLYMERASE ECF-TYPE SIGMA FACTO"/>
    <property type="match status" value="1"/>
</dbReference>
<evidence type="ECO:0000256" key="4">
    <source>
        <dbReference type="ARBA" id="ARBA00023163"/>
    </source>
</evidence>
<evidence type="ECO:0000313" key="7">
    <source>
        <dbReference type="EMBL" id="GLR71784.1"/>
    </source>
</evidence>
<sequence length="186" mass="21686">MNKPLTLIPSDTALENGEDNIVYAAKNGDRNAFKVLYDAHINRVYALCYRLCADKSQAEDAAQEVFIQVWRKLDNYDGKSKFSTWLHSVTANVTISYLRKQRGWWHKMFSLESAELRHEIASEPDMDAFEKHIYQLPERARWVFVLHAIEGYRHEQIGEMLGIAVGTSKAQFHRARHLIEEWMSNE</sequence>
<dbReference type="InterPro" id="IPR013325">
    <property type="entry name" value="RNA_pol_sigma_r2"/>
</dbReference>
<dbReference type="Gene3D" id="1.10.10.10">
    <property type="entry name" value="Winged helix-like DNA-binding domain superfamily/Winged helix DNA-binding domain"/>
    <property type="match status" value="1"/>
</dbReference>
<dbReference type="InterPro" id="IPR014284">
    <property type="entry name" value="RNA_pol_sigma-70_dom"/>
</dbReference>
<evidence type="ECO:0000259" key="6">
    <source>
        <dbReference type="Pfam" id="PF08281"/>
    </source>
</evidence>
<gene>
    <name evidence="7" type="ORF">GCM10007852_26920</name>
</gene>
<keyword evidence="8" id="KW-1185">Reference proteome</keyword>
<feature type="domain" description="RNA polymerase sigma factor 70 region 4 type 2" evidence="6">
    <location>
        <begin position="135"/>
        <end position="176"/>
    </location>
</feature>
<dbReference type="Pfam" id="PF08281">
    <property type="entry name" value="Sigma70_r4_2"/>
    <property type="match status" value="1"/>
</dbReference>
<reference evidence="7" key="2">
    <citation type="submission" date="2023-01" db="EMBL/GenBank/DDBJ databases">
        <title>Draft genome sequence of Agaribacter marinus strain NBRC 110023.</title>
        <authorList>
            <person name="Sun Q."/>
            <person name="Mori K."/>
        </authorList>
    </citation>
    <scope>NUCLEOTIDE SEQUENCE</scope>
    <source>
        <strain evidence="7">NBRC 110023</strain>
    </source>
</reference>
<dbReference type="InterPro" id="IPR007627">
    <property type="entry name" value="RNA_pol_sigma70_r2"/>
</dbReference>
<dbReference type="InterPro" id="IPR013249">
    <property type="entry name" value="RNA_pol_sigma70_r4_t2"/>
</dbReference>
<dbReference type="Gene3D" id="1.10.1740.10">
    <property type="match status" value="1"/>
</dbReference>
<comment type="caution">
    <text evidence="7">The sequence shown here is derived from an EMBL/GenBank/DDBJ whole genome shotgun (WGS) entry which is preliminary data.</text>
</comment>
<evidence type="ECO:0000256" key="3">
    <source>
        <dbReference type="ARBA" id="ARBA00023082"/>
    </source>
</evidence>
<dbReference type="Proteomes" id="UP001156601">
    <property type="component" value="Unassembled WGS sequence"/>
</dbReference>
<dbReference type="GO" id="GO:0003677">
    <property type="term" value="F:DNA binding"/>
    <property type="evidence" value="ECO:0007669"/>
    <property type="project" value="InterPro"/>
</dbReference>
<dbReference type="GO" id="GO:0016987">
    <property type="term" value="F:sigma factor activity"/>
    <property type="evidence" value="ECO:0007669"/>
    <property type="project" value="UniProtKB-KW"/>
</dbReference>
<dbReference type="SUPFAM" id="SSF88659">
    <property type="entry name" value="Sigma3 and sigma4 domains of RNA polymerase sigma factors"/>
    <property type="match status" value="1"/>
</dbReference>
<evidence type="ECO:0000256" key="1">
    <source>
        <dbReference type="ARBA" id="ARBA00010641"/>
    </source>
</evidence>
<comment type="similarity">
    <text evidence="1">Belongs to the sigma-70 factor family. ECF subfamily.</text>
</comment>
<keyword evidence="2" id="KW-0805">Transcription regulation</keyword>
<dbReference type="Pfam" id="PF04542">
    <property type="entry name" value="Sigma70_r2"/>
    <property type="match status" value="1"/>
</dbReference>